<dbReference type="Pfam" id="PF08032">
    <property type="entry name" value="SpoU_sub_bind"/>
    <property type="match status" value="1"/>
</dbReference>
<dbReference type="AlphaFoldDB" id="A0A847VDP6"/>
<evidence type="ECO:0000313" key="4">
    <source>
        <dbReference type="EMBL" id="NLZ24477.1"/>
    </source>
</evidence>
<dbReference type="InterPro" id="IPR029028">
    <property type="entry name" value="Alpha/beta_knot_MTases"/>
</dbReference>
<dbReference type="GO" id="GO:0005829">
    <property type="term" value="C:cytosol"/>
    <property type="evidence" value="ECO:0007669"/>
    <property type="project" value="TreeGrafter"/>
</dbReference>
<protein>
    <submittedName>
        <fullName evidence="4">23S rRNA (Guanosine(2251)-2'-O)-methyltransferase RlmB</fullName>
    </submittedName>
</protein>
<dbReference type="SMART" id="SM00967">
    <property type="entry name" value="SpoU_sub_bind"/>
    <property type="match status" value="1"/>
</dbReference>
<dbReference type="Gene3D" id="3.30.1330.30">
    <property type="match status" value="1"/>
</dbReference>
<dbReference type="SUPFAM" id="SSF75217">
    <property type="entry name" value="alpha/beta knot"/>
    <property type="match status" value="1"/>
</dbReference>
<gene>
    <name evidence="4" type="primary">rlmB</name>
    <name evidence="4" type="ORF">GX888_01880</name>
</gene>
<dbReference type="InterPro" id="IPR013123">
    <property type="entry name" value="SpoU_subst-bd"/>
</dbReference>
<proteinExistence type="predicted"/>
<dbReference type="GO" id="GO:0032259">
    <property type="term" value="P:methylation"/>
    <property type="evidence" value="ECO:0007669"/>
    <property type="project" value="UniProtKB-KW"/>
</dbReference>
<dbReference type="GO" id="GO:0003723">
    <property type="term" value="F:RNA binding"/>
    <property type="evidence" value="ECO:0007669"/>
    <property type="project" value="InterPro"/>
</dbReference>
<feature type="domain" description="RNA 2-O ribose methyltransferase substrate binding" evidence="3">
    <location>
        <begin position="8"/>
        <end position="84"/>
    </location>
</feature>
<dbReference type="Gene3D" id="3.40.1280.10">
    <property type="match status" value="1"/>
</dbReference>
<comment type="caution">
    <text evidence="4">The sequence shown here is derived from an EMBL/GenBank/DDBJ whole genome shotgun (WGS) entry which is preliminary data.</text>
</comment>
<evidence type="ECO:0000256" key="1">
    <source>
        <dbReference type="ARBA" id="ARBA00022603"/>
    </source>
</evidence>
<organism evidence="4 5">
    <name type="scientific">Candidatus Dojkabacteria bacterium</name>
    <dbReference type="NCBI Taxonomy" id="2099670"/>
    <lineage>
        <taxon>Bacteria</taxon>
        <taxon>Candidatus Dojkabacteria</taxon>
    </lineage>
</organism>
<reference evidence="4 5" key="1">
    <citation type="journal article" date="2020" name="Biotechnol. Biofuels">
        <title>New insights from the biogas microbiome by comprehensive genome-resolved metagenomics of nearly 1600 species originating from multiple anaerobic digesters.</title>
        <authorList>
            <person name="Campanaro S."/>
            <person name="Treu L."/>
            <person name="Rodriguez-R L.M."/>
            <person name="Kovalovszki A."/>
            <person name="Ziels R.M."/>
            <person name="Maus I."/>
            <person name="Zhu X."/>
            <person name="Kougias P.G."/>
            <person name="Basile A."/>
            <person name="Luo G."/>
            <person name="Schluter A."/>
            <person name="Konstantinidis K.T."/>
            <person name="Angelidaki I."/>
        </authorList>
    </citation>
    <scope>NUCLEOTIDE SEQUENCE [LARGE SCALE GENOMIC DNA]</scope>
    <source>
        <strain evidence="4">AS19jrsBPTG_9</strain>
    </source>
</reference>
<name>A0A847VDP6_9BACT</name>
<dbReference type="GO" id="GO:0006396">
    <property type="term" value="P:RNA processing"/>
    <property type="evidence" value="ECO:0007669"/>
    <property type="project" value="InterPro"/>
</dbReference>
<dbReference type="Proteomes" id="UP000564033">
    <property type="component" value="Unassembled WGS sequence"/>
</dbReference>
<dbReference type="InterPro" id="IPR001537">
    <property type="entry name" value="SpoU_MeTrfase"/>
</dbReference>
<evidence type="ECO:0000259" key="3">
    <source>
        <dbReference type="SMART" id="SM00967"/>
    </source>
</evidence>
<dbReference type="PANTHER" id="PTHR46429:SF1">
    <property type="entry name" value="23S RRNA (GUANOSINE-2'-O-)-METHYLTRANSFERASE RLMB"/>
    <property type="match status" value="1"/>
</dbReference>
<evidence type="ECO:0000256" key="2">
    <source>
        <dbReference type="ARBA" id="ARBA00022679"/>
    </source>
</evidence>
<dbReference type="EMBL" id="JAAZIL010000047">
    <property type="protein sequence ID" value="NLZ24477.1"/>
    <property type="molecule type" value="Genomic_DNA"/>
</dbReference>
<dbReference type="Pfam" id="PF00588">
    <property type="entry name" value="SpoU_methylase"/>
    <property type="match status" value="1"/>
</dbReference>
<sequence length="247" mass="27885">MKREKFIQIESKNAILELLKEGREFQSIYIAASAFKDDKTKEIVKLAGQRKIPMFRVPKKTLMRRLKASRSESVVGMMYSTNVWNLEELLESIYRERKIPFFLVLDGIKYTQNIAAIMRTAFATGVNGIIIDNRDGNVVTDETIRVSMGAAERIPLVEMNLFTAMKILKKEDIKVFGIHMEGEVYYNADLTGPCAFILGAEDTGISTGMLERADKRISIPMREGIGSLNVSVSAGVLMYEKLRQEVS</sequence>
<dbReference type="InterPro" id="IPR029026">
    <property type="entry name" value="tRNA_m1G_MTases_N"/>
</dbReference>
<dbReference type="CDD" id="cd18103">
    <property type="entry name" value="SpoU-like_RlmB"/>
    <property type="match status" value="1"/>
</dbReference>
<keyword evidence="2 4" id="KW-0808">Transferase</keyword>
<dbReference type="InterPro" id="IPR029064">
    <property type="entry name" value="Ribosomal_eL30-like_sf"/>
</dbReference>
<dbReference type="PANTHER" id="PTHR46429">
    <property type="entry name" value="23S RRNA (GUANOSINE-2'-O-)-METHYLTRANSFERASE RLMB"/>
    <property type="match status" value="1"/>
</dbReference>
<dbReference type="NCBIfam" id="TIGR00186">
    <property type="entry name" value="rRNA_methyl_3"/>
    <property type="match status" value="1"/>
</dbReference>
<dbReference type="SUPFAM" id="SSF55315">
    <property type="entry name" value="L30e-like"/>
    <property type="match status" value="1"/>
</dbReference>
<keyword evidence="1 4" id="KW-0489">Methyltransferase</keyword>
<accession>A0A847VDP6</accession>
<dbReference type="GO" id="GO:0008173">
    <property type="term" value="F:RNA methyltransferase activity"/>
    <property type="evidence" value="ECO:0007669"/>
    <property type="project" value="InterPro"/>
</dbReference>
<evidence type="ECO:0000313" key="5">
    <source>
        <dbReference type="Proteomes" id="UP000564033"/>
    </source>
</evidence>
<dbReference type="InterPro" id="IPR004441">
    <property type="entry name" value="rRNA_MeTrfase_TrmH"/>
</dbReference>